<keyword evidence="1" id="KW-1133">Transmembrane helix</keyword>
<gene>
    <name evidence="2" type="ORF">DR950_14775</name>
</gene>
<dbReference type="EMBL" id="QVIG01000001">
    <property type="protein sequence ID" value="RGD58874.1"/>
    <property type="molecule type" value="Genomic_DNA"/>
</dbReference>
<name>A0A372ZTM8_9ACTN</name>
<comment type="caution">
    <text evidence="2">The sequence shown here is derived from an EMBL/GenBank/DDBJ whole genome shotgun (WGS) entry which is preliminary data.</text>
</comment>
<keyword evidence="3" id="KW-1185">Reference proteome</keyword>
<dbReference type="AlphaFoldDB" id="A0A372ZTM8"/>
<dbReference type="RefSeq" id="WP_117487280.1">
    <property type="nucleotide sequence ID" value="NZ_QVIG01000001.1"/>
</dbReference>
<organism evidence="2 3">
    <name type="scientific">Kitasatospora xanthocidica</name>
    <dbReference type="NCBI Taxonomy" id="83382"/>
    <lineage>
        <taxon>Bacteria</taxon>
        <taxon>Bacillati</taxon>
        <taxon>Actinomycetota</taxon>
        <taxon>Actinomycetes</taxon>
        <taxon>Kitasatosporales</taxon>
        <taxon>Streptomycetaceae</taxon>
        <taxon>Kitasatospora</taxon>
    </lineage>
</organism>
<evidence type="ECO:0008006" key="4">
    <source>
        <dbReference type="Google" id="ProtNLM"/>
    </source>
</evidence>
<evidence type="ECO:0000256" key="1">
    <source>
        <dbReference type="SAM" id="Phobius"/>
    </source>
</evidence>
<proteinExistence type="predicted"/>
<dbReference type="Proteomes" id="UP000263377">
    <property type="component" value="Unassembled WGS sequence"/>
</dbReference>
<sequence>METKDDKPDGSATGLARRVDAAPGRRGFTTRPLRVRLAVVLVAFSLVPVGAVGFGLYRLTNLGGPDSVCDGAVTADQVHHLLGSGRISESKGRYSATEDYTGNTCTARVTSGLFQTSTAVAQFTITHNTDDGPGALASSDARLFSGDSAGSVTPDVAWAVLPEGCEKGVRAEVRTSETGQDETRARLAVALANDVAKARGCGNGVPPAPASLSEKGIDSDPDWANLCGLPGFAPAKNPEARWRMPQQVTTATAPIWSCTIGGDPRRDSRVQQFAITTEPQTTALGRKNGTASDLGRAQWVAGGTLVTSCQGKDVFFTVTGGYSSQLEKRYLFPDRDDLVRQFLTAGGKAIGCEPIL</sequence>
<protein>
    <recommendedName>
        <fullName evidence="4">DUF3558 domain-containing protein</fullName>
    </recommendedName>
</protein>
<keyword evidence="1" id="KW-0812">Transmembrane</keyword>
<reference evidence="2 3" key="1">
    <citation type="submission" date="2018-08" db="EMBL/GenBank/DDBJ databases">
        <title>Diversity &amp; Physiological Properties of Lignin-Decomposing Actinobacteria from Soil.</title>
        <authorList>
            <person name="Roh S.G."/>
            <person name="Kim S.B."/>
        </authorList>
    </citation>
    <scope>NUCLEOTIDE SEQUENCE [LARGE SCALE GENOMIC DNA]</scope>
    <source>
        <strain evidence="2 3">MMS17-GH009</strain>
    </source>
</reference>
<feature type="transmembrane region" description="Helical" evidence="1">
    <location>
        <begin position="35"/>
        <end position="57"/>
    </location>
</feature>
<accession>A0A372ZTM8</accession>
<keyword evidence="1" id="KW-0472">Membrane</keyword>
<evidence type="ECO:0000313" key="2">
    <source>
        <dbReference type="EMBL" id="RGD58874.1"/>
    </source>
</evidence>
<evidence type="ECO:0000313" key="3">
    <source>
        <dbReference type="Proteomes" id="UP000263377"/>
    </source>
</evidence>